<dbReference type="Proteomes" id="UP000228952">
    <property type="component" value="Unassembled WGS sequence"/>
</dbReference>
<accession>A0A2M7W3C1</accession>
<dbReference type="AlphaFoldDB" id="A0A2M7W3C1"/>
<comment type="caution">
    <text evidence="1">The sequence shown here is derived from an EMBL/GenBank/DDBJ whole genome shotgun (WGS) entry which is preliminary data.</text>
</comment>
<dbReference type="EMBL" id="PFQB01000031">
    <property type="protein sequence ID" value="PJA14952.1"/>
    <property type="molecule type" value="Genomic_DNA"/>
</dbReference>
<proteinExistence type="predicted"/>
<evidence type="ECO:0000313" key="1">
    <source>
        <dbReference type="EMBL" id="PJA14952.1"/>
    </source>
</evidence>
<sequence>MASDLAEGLSKVTDRGTQEAIFYILCGRLASGLENHDAGTAQLVSDASQAWEASKVHIRNLAEVDPKQALELGILLTLLPNNDNKGLEPIFQWIRSDGPILLAEQGVKELLGAYVRENPSRGLALGLALMKNMDFQLESMRSKDEVFSDPRSFLAVTSFFLATRFVDISYADSQFLNTLATKAIMRLENRFVSRAVRYYSQISDTSWIVDELEAFLSKEVPDVRNASRGKGMTPIHY</sequence>
<evidence type="ECO:0000313" key="2">
    <source>
        <dbReference type="Proteomes" id="UP000228952"/>
    </source>
</evidence>
<reference evidence="2" key="1">
    <citation type="submission" date="2017-09" db="EMBL/GenBank/DDBJ databases">
        <title>Depth-based differentiation of microbial function through sediment-hosted aquifers and enrichment of novel symbionts in the deep terrestrial subsurface.</title>
        <authorList>
            <person name="Probst A.J."/>
            <person name="Ladd B."/>
            <person name="Jarett J.K."/>
            <person name="Geller-Mcgrath D.E."/>
            <person name="Sieber C.M.K."/>
            <person name="Emerson J.B."/>
            <person name="Anantharaman K."/>
            <person name="Thomas B.C."/>
            <person name="Malmstrom R."/>
            <person name="Stieglmeier M."/>
            <person name="Klingl A."/>
            <person name="Woyke T."/>
            <person name="Ryan C.M."/>
            <person name="Banfield J.F."/>
        </authorList>
    </citation>
    <scope>NUCLEOTIDE SEQUENCE [LARGE SCALE GENOMIC DNA]</scope>
</reference>
<name>A0A2M7W3C1_9BACT</name>
<organism evidence="1 2">
    <name type="scientific">Candidatus Dojkabacteria bacterium CG_4_10_14_0_2_um_filter_Dojkabacteria_WS6_41_15</name>
    <dbReference type="NCBI Taxonomy" id="2014249"/>
    <lineage>
        <taxon>Bacteria</taxon>
        <taxon>Candidatus Dojkabacteria</taxon>
    </lineage>
</organism>
<gene>
    <name evidence="1" type="ORF">COX64_01430</name>
</gene>
<protein>
    <submittedName>
        <fullName evidence="1">Uncharacterized protein</fullName>
    </submittedName>
</protein>